<feature type="domain" description="Metallo-beta-lactamase" evidence="6">
    <location>
        <begin position="62"/>
        <end position="266"/>
    </location>
</feature>
<dbReference type="PANTHER" id="PTHR42978:SF3">
    <property type="entry name" value="BLR3078 PROTEIN"/>
    <property type="match status" value="1"/>
</dbReference>
<dbReference type="SMART" id="SM00849">
    <property type="entry name" value="Lactamase_B"/>
    <property type="match status" value="1"/>
</dbReference>
<dbReference type="Gene3D" id="3.60.15.10">
    <property type="entry name" value="Ribonuclease Z/Hydroxyacylglutathione hydrolase-like"/>
    <property type="match status" value="1"/>
</dbReference>
<dbReference type="PANTHER" id="PTHR42978">
    <property type="entry name" value="QUORUM-QUENCHING LACTONASE YTNP-RELATED-RELATED"/>
    <property type="match status" value="1"/>
</dbReference>
<dbReference type="EC" id="3.1.1.81" evidence="7"/>
<evidence type="ECO:0000256" key="5">
    <source>
        <dbReference type="SAM" id="SignalP"/>
    </source>
</evidence>
<dbReference type="CDD" id="cd07729">
    <property type="entry name" value="AHL_lactonase_MBL-fold"/>
    <property type="match status" value="1"/>
</dbReference>
<organism evidence="7 8">
    <name type="scientific">Edaphosphingomonas haloaromaticamans</name>
    <dbReference type="NCBI Taxonomy" id="653954"/>
    <lineage>
        <taxon>Bacteria</taxon>
        <taxon>Pseudomonadati</taxon>
        <taxon>Pseudomonadota</taxon>
        <taxon>Alphaproteobacteria</taxon>
        <taxon>Sphingomonadales</taxon>
        <taxon>Rhizorhabdaceae</taxon>
        <taxon>Edaphosphingomonas</taxon>
    </lineage>
</organism>
<comment type="similarity">
    <text evidence="1">Belongs to the metallo-beta-lactamase superfamily.</text>
</comment>
<dbReference type="InterPro" id="IPR036866">
    <property type="entry name" value="RibonucZ/Hydroxyglut_hydro"/>
</dbReference>
<feature type="chain" id="PRO_5012978123" evidence="5">
    <location>
        <begin position="28"/>
        <end position="282"/>
    </location>
</feature>
<comment type="caution">
    <text evidence="7">The sequence shown here is derived from an EMBL/GenBank/DDBJ whole genome shotgun (WGS) entry which is preliminary data.</text>
</comment>
<keyword evidence="4" id="KW-0862">Zinc</keyword>
<evidence type="ECO:0000256" key="3">
    <source>
        <dbReference type="ARBA" id="ARBA00022801"/>
    </source>
</evidence>
<reference evidence="7 8" key="1">
    <citation type="submission" date="2016-09" db="EMBL/GenBank/DDBJ databases">
        <title>Metabolic pathway, cell adaptation mechanisms and a novel monoxygenase revealed through proteogenomic-transcription analysis of a Sphingomonas haloaromaticamans strain degrading the fungicide ortho-phenylphenol.</title>
        <authorList>
            <person name="Perruchon C."/>
            <person name="Papadopoulou E.S."/>
            <person name="Rousidou C."/>
            <person name="Vasileiadis S."/>
            <person name="Tanou G."/>
            <person name="Amoutzias G."/>
            <person name="Molassiotis A."/>
            <person name="Karpouzas D.G."/>
        </authorList>
    </citation>
    <scope>NUCLEOTIDE SEQUENCE [LARGE SCALE GENOMIC DNA]</scope>
    <source>
        <strain evidence="7 8">P3</strain>
    </source>
</reference>
<evidence type="ECO:0000256" key="2">
    <source>
        <dbReference type="ARBA" id="ARBA00022723"/>
    </source>
</evidence>
<dbReference type="Pfam" id="PF00753">
    <property type="entry name" value="Lactamase_B"/>
    <property type="match status" value="1"/>
</dbReference>
<keyword evidence="5" id="KW-0732">Signal</keyword>
<feature type="signal peptide" evidence="5">
    <location>
        <begin position="1"/>
        <end position="27"/>
    </location>
</feature>
<evidence type="ECO:0000259" key="6">
    <source>
        <dbReference type="SMART" id="SM00849"/>
    </source>
</evidence>
<dbReference type="AlphaFoldDB" id="A0A1S1HC99"/>
<name>A0A1S1HC99_9SPHN</name>
<dbReference type="InterPro" id="IPR001279">
    <property type="entry name" value="Metallo-B-lactamas"/>
</dbReference>
<evidence type="ECO:0000256" key="1">
    <source>
        <dbReference type="ARBA" id="ARBA00007749"/>
    </source>
</evidence>
<accession>A0A1S1HC99</accession>
<keyword evidence="2" id="KW-0479">Metal-binding</keyword>
<dbReference type="GO" id="GO:0046872">
    <property type="term" value="F:metal ion binding"/>
    <property type="evidence" value="ECO:0007669"/>
    <property type="project" value="UniProtKB-KW"/>
</dbReference>
<gene>
    <name evidence="7" type="primary">attM</name>
    <name evidence="7" type="ORF">BHE75_01706</name>
</gene>
<keyword evidence="3 7" id="KW-0378">Hydrolase</keyword>
<evidence type="ECO:0000256" key="4">
    <source>
        <dbReference type="ARBA" id="ARBA00022833"/>
    </source>
</evidence>
<keyword evidence="8" id="KW-1185">Reference proteome</keyword>
<dbReference type="EMBL" id="MIPT01000001">
    <property type="protein sequence ID" value="OHT19718.1"/>
    <property type="molecule type" value="Genomic_DNA"/>
</dbReference>
<protein>
    <submittedName>
        <fullName evidence="7">N-acyl homoserine lactonase AttM</fullName>
        <ecNumber evidence="7">3.1.1.81</ecNumber>
    </submittedName>
</protein>
<dbReference type="Proteomes" id="UP000179467">
    <property type="component" value="Unassembled WGS sequence"/>
</dbReference>
<proteinExistence type="inferred from homology"/>
<dbReference type="RefSeq" id="WP_084653026.1">
    <property type="nucleotide sequence ID" value="NZ_MIPT01000001.1"/>
</dbReference>
<dbReference type="SUPFAM" id="SSF56281">
    <property type="entry name" value="Metallo-hydrolase/oxidoreductase"/>
    <property type="match status" value="1"/>
</dbReference>
<sequence>MRLRAALAAGLALVAAAPAPSAPPAPAAGVKLWRLDCGRVKNADLDMFADSYALAGKRKDMVISCYLIRHGQDYMLWDAGFGAELAGREEEPVPGVRVSLARTLVDQLRDIGVRPQDVSILGISHMHYDHASQAASFPKAKLLIGAADLAELQSGTRNPLVDAARLDPWLKGGAPSEGVVGDKDVFGDGSVVMLALPGHTNGHHGLLVRLSNKGPVLITGDLYHVSDQIPVHGVARFNMDRVATLSSQQRFDAIVAALKPTVIIEHEPADVARLPAFPEAAD</sequence>
<evidence type="ECO:0000313" key="8">
    <source>
        <dbReference type="Proteomes" id="UP000179467"/>
    </source>
</evidence>
<dbReference type="InterPro" id="IPR051013">
    <property type="entry name" value="MBL_superfamily_lactonases"/>
</dbReference>
<evidence type="ECO:0000313" key="7">
    <source>
        <dbReference type="EMBL" id="OHT19718.1"/>
    </source>
</evidence>
<dbReference type="GO" id="GO:0102007">
    <property type="term" value="F:acyl-L-homoserine-lactone lactonohydrolase activity"/>
    <property type="evidence" value="ECO:0007669"/>
    <property type="project" value="UniProtKB-EC"/>
</dbReference>
<dbReference type="OrthoDB" id="9773738at2"/>